<dbReference type="Pfam" id="PF00535">
    <property type="entry name" value="Glycos_transf_2"/>
    <property type="match status" value="1"/>
</dbReference>
<gene>
    <name evidence="3" type="ORF">EVA_07319</name>
    <name evidence="2" type="ORF">EVA_21726</name>
</gene>
<sequence>MRYSIIIPVYNRPDEVDELLQSLTVQRFKDFEVVVVEDGSSVP</sequence>
<keyword evidence="3" id="KW-0808">Transferase</keyword>
<dbReference type="EMBL" id="AMCI01001769">
    <property type="protein sequence ID" value="EJX04578.1"/>
    <property type="molecule type" value="Genomic_DNA"/>
</dbReference>
<feature type="non-terminal residue" evidence="3">
    <location>
        <position position="43"/>
    </location>
</feature>
<organism evidence="3">
    <name type="scientific">gut metagenome</name>
    <dbReference type="NCBI Taxonomy" id="749906"/>
    <lineage>
        <taxon>unclassified sequences</taxon>
        <taxon>metagenomes</taxon>
        <taxon>organismal metagenomes</taxon>
    </lineage>
</organism>
<dbReference type="AlphaFoldDB" id="J9GQ75"/>
<dbReference type="InterPro" id="IPR029044">
    <property type="entry name" value="Nucleotide-diphossugar_trans"/>
</dbReference>
<dbReference type="InterPro" id="IPR001173">
    <property type="entry name" value="Glyco_trans_2-like"/>
</dbReference>
<evidence type="ECO:0000259" key="1">
    <source>
        <dbReference type="Pfam" id="PF00535"/>
    </source>
</evidence>
<name>J9GQ75_9ZZZZ</name>
<evidence type="ECO:0000313" key="3">
    <source>
        <dbReference type="EMBL" id="EJX04578.1"/>
    </source>
</evidence>
<dbReference type="EMBL" id="AMCI01009002">
    <property type="protein sequence ID" value="EJW90166.1"/>
    <property type="molecule type" value="Genomic_DNA"/>
</dbReference>
<protein>
    <submittedName>
        <fullName evidence="3">Glycosyl transferase, group 2 family</fullName>
    </submittedName>
</protein>
<dbReference type="CDD" id="cd00761">
    <property type="entry name" value="Glyco_tranf_GTA_type"/>
    <property type="match status" value="1"/>
</dbReference>
<evidence type="ECO:0000313" key="2">
    <source>
        <dbReference type="EMBL" id="EJW90166.1"/>
    </source>
</evidence>
<comment type="caution">
    <text evidence="3">The sequence shown here is derived from an EMBL/GenBank/DDBJ whole genome shotgun (WGS) entry which is preliminary data.</text>
</comment>
<proteinExistence type="predicted"/>
<feature type="domain" description="Glycosyltransferase 2-like" evidence="1">
    <location>
        <begin position="4"/>
        <end position="40"/>
    </location>
</feature>
<reference evidence="3" key="1">
    <citation type="journal article" date="2012" name="PLoS ONE">
        <title>Gene sets for utilization of primary and secondary nutrition supplies in the distal gut of endangered iberian lynx.</title>
        <authorList>
            <person name="Alcaide M."/>
            <person name="Messina E."/>
            <person name="Richter M."/>
            <person name="Bargiela R."/>
            <person name="Peplies J."/>
            <person name="Huws S.A."/>
            <person name="Newbold C.J."/>
            <person name="Golyshin P.N."/>
            <person name="Simon M.A."/>
            <person name="Lopez G."/>
            <person name="Yakimov M.M."/>
            <person name="Ferrer M."/>
        </authorList>
    </citation>
    <scope>NUCLEOTIDE SEQUENCE</scope>
</reference>
<dbReference type="Gene3D" id="3.90.550.10">
    <property type="entry name" value="Spore Coat Polysaccharide Biosynthesis Protein SpsA, Chain A"/>
    <property type="match status" value="1"/>
</dbReference>
<accession>J9GQ75</accession>
<dbReference type="GO" id="GO:0016740">
    <property type="term" value="F:transferase activity"/>
    <property type="evidence" value="ECO:0007669"/>
    <property type="project" value="UniProtKB-KW"/>
</dbReference>
<dbReference type="SUPFAM" id="SSF53448">
    <property type="entry name" value="Nucleotide-diphospho-sugar transferases"/>
    <property type="match status" value="1"/>
</dbReference>